<gene>
    <name evidence="2" type="ORF">SAMN04488058_101265</name>
</gene>
<evidence type="ECO:0000256" key="1">
    <source>
        <dbReference type="SAM" id="MobiDB-lite"/>
    </source>
</evidence>
<dbReference type="EMBL" id="FNZA01000001">
    <property type="protein sequence ID" value="SEI65952.1"/>
    <property type="molecule type" value="Genomic_DNA"/>
</dbReference>
<organism evidence="2 3">
    <name type="scientific">Deinococcus reticulitermitis</name>
    <dbReference type="NCBI Taxonomy" id="856736"/>
    <lineage>
        <taxon>Bacteria</taxon>
        <taxon>Thermotogati</taxon>
        <taxon>Deinococcota</taxon>
        <taxon>Deinococci</taxon>
        <taxon>Deinococcales</taxon>
        <taxon>Deinococcaceae</taxon>
        <taxon>Deinococcus</taxon>
    </lineage>
</organism>
<evidence type="ECO:0008006" key="4">
    <source>
        <dbReference type="Google" id="ProtNLM"/>
    </source>
</evidence>
<evidence type="ECO:0000313" key="3">
    <source>
        <dbReference type="Proteomes" id="UP000199223"/>
    </source>
</evidence>
<accession>A0A1H6SQS6</accession>
<proteinExistence type="predicted"/>
<name>A0A1H6SQS6_9DEIO</name>
<dbReference type="RefSeq" id="WP_092262697.1">
    <property type="nucleotide sequence ID" value="NZ_FNZA01000001.1"/>
</dbReference>
<keyword evidence="3" id="KW-1185">Reference proteome</keyword>
<dbReference type="AlphaFoldDB" id="A0A1H6SQS6"/>
<dbReference type="InterPro" id="IPR021944">
    <property type="entry name" value="DUF3560"/>
</dbReference>
<dbReference type="Pfam" id="PF12083">
    <property type="entry name" value="DUF3560"/>
    <property type="match status" value="1"/>
</dbReference>
<evidence type="ECO:0000313" key="2">
    <source>
        <dbReference type="EMBL" id="SEI65952.1"/>
    </source>
</evidence>
<feature type="compositionally biased region" description="Basic and acidic residues" evidence="1">
    <location>
        <begin position="287"/>
        <end position="297"/>
    </location>
</feature>
<protein>
    <recommendedName>
        <fullName evidence="4">DUF3560 domain-containing protein</fullName>
    </recommendedName>
</protein>
<sequence length="297" mass="33884">MSSDQEKAAPNGRAIYNPDDDTLRWFNAERLSPTEYAQARGLGFKLWRGSSAWVATWSPEREDFLLGQVAEITFELAPDDPQARQVRFAGRAEAAEARANQRRERAMQDLPPFGEPIKVDHHSAKRHRRALERSDQNMRAAFEEGKKADYWRDRAAGAECRARQKSDPGVVRRRIGRLEADLRRMQRSLAALEAKPPTPETAAAWKRSATHWQRWAEHLERRLAFEQARLESLSPSPFAAETYQKGDVVRSRRWGKCEVVSAGPKNLKLRVLDGGARGMTMSSLPSEVERWEDPQPE</sequence>
<dbReference type="STRING" id="856736.SAMN04488058_101265"/>
<feature type="region of interest" description="Disordered" evidence="1">
    <location>
        <begin position="278"/>
        <end position="297"/>
    </location>
</feature>
<reference evidence="3" key="1">
    <citation type="submission" date="2016-10" db="EMBL/GenBank/DDBJ databases">
        <authorList>
            <person name="Varghese N."/>
            <person name="Submissions S."/>
        </authorList>
    </citation>
    <scope>NUCLEOTIDE SEQUENCE [LARGE SCALE GENOMIC DNA]</scope>
    <source>
        <strain evidence="3">CGMCC 1.10218</strain>
    </source>
</reference>
<dbReference type="Proteomes" id="UP000199223">
    <property type="component" value="Unassembled WGS sequence"/>
</dbReference>
<dbReference type="OrthoDB" id="9803716at2"/>